<keyword evidence="8" id="KW-0221">Differentiation</keyword>
<keyword evidence="12" id="KW-0744">Spermatogenesis</keyword>
<dbReference type="PROSITE" id="PS51194">
    <property type="entry name" value="HELICASE_CTER"/>
    <property type="match status" value="1"/>
</dbReference>
<dbReference type="InterPro" id="IPR011545">
    <property type="entry name" value="DEAD/DEAH_box_helicase_dom"/>
</dbReference>
<dbReference type="InterPro" id="IPR014001">
    <property type="entry name" value="Helicase_ATP-bd"/>
</dbReference>
<dbReference type="PROSITE" id="PS51192">
    <property type="entry name" value="HELICASE_ATP_BIND_1"/>
    <property type="match status" value="1"/>
</dbReference>
<dbReference type="Pfam" id="PF00270">
    <property type="entry name" value="DEAD"/>
    <property type="match status" value="1"/>
</dbReference>
<evidence type="ECO:0000256" key="11">
    <source>
        <dbReference type="ARBA" id="ARBA00022840"/>
    </source>
</evidence>
<dbReference type="SUPFAM" id="SSF63748">
    <property type="entry name" value="Tudor/PWWP/MBT"/>
    <property type="match status" value="1"/>
</dbReference>
<name>A0ABR0ANI3_9CRUS</name>
<dbReference type="EC" id="3.6.4.13" evidence="3"/>
<evidence type="ECO:0000256" key="13">
    <source>
        <dbReference type="ARBA" id="ARBA00023158"/>
    </source>
</evidence>
<dbReference type="Proteomes" id="UP001234178">
    <property type="component" value="Unassembled WGS sequence"/>
</dbReference>
<evidence type="ECO:0000259" key="16">
    <source>
        <dbReference type="PROSITE" id="PS51192"/>
    </source>
</evidence>
<comment type="caution">
    <text evidence="18">The sequence shown here is derived from an EMBL/GenBank/DDBJ whole genome shotgun (WGS) entry which is preliminary data.</text>
</comment>
<keyword evidence="9" id="KW-0378">Hydrolase</keyword>
<dbReference type="SUPFAM" id="SSF52540">
    <property type="entry name" value="P-loop containing nucleoside triphosphate hydrolases"/>
    <property type="match status" value="1"/>
</dbReference>
<dbReference type="CDD" id="cd18791">
    <property type="entry name" value="SF2_C_RHA"/>
    <property type="match status" value="1"/>
</dbReference>
<evidence type="ECO:0000313" key="18">
    <source>
        <dbReference type="EMBL" id="KAK4026685.1"/>
    </source>
</evidence>
<dbReference type="InterPro" id="IPR007502">
    <property type="entry name" value="Helicase-assoc_dom"/>
</dbReference>
<evidence type="ECO:0000256" key="6">
    <source>
        <dbReference type="ARBA" id="ARBA00022490"/>
    </source>
</evidence>
<protein>
    <recommendedName>
        <fullName evidence="4">Probable ATP-dependent RNA helicase spindle-E</fullName>
        <ecNumber evidence="3">3.6.4.13</ecNumber>
    </recommendedName>
</protein>
<keyword evidence="11" id="KW-0067">ATP-binding</keyword>
<dbReference type="Gene3D" id="2.30.30.140">
    <property type="match status" value="1"/>
</dbReference>
<dbReference type="Pfam" id="PF21010">
    <property type="entry name" value="HA2_C"/>
    <property type="match status" value="1"/>
</dbReference>
<evidence type="ECO:0000256" key="8">
    <source>
        <dbReference type="ARBA" id="ARBA00022782"/>
    </source>
</evidence>
<keyword evidence="13" id="KW-0943">RNA-mediated gene silencing</keyword>
<keyword evidence="5" id="KW-0217">Developmental protein</keyword>
<dbReference type="Pfam" id="PF00271">
    <property type="entry name" value="Helicase_C"/>
    <property type="match status" value="1"/>
</dbReference>
<dbReference type="PANTHER" id="PTHR18934:SF113">
    <property type="entry name" value="ATP-DEPENDENT RNA HELICASE TDRD9"/>
    <property type="match status" value="1"/>
</dbReference>
<comment type="similarity">
    <text evidence="2">Belongs to the DEAD box helicase family. DEAH subfamily.</text>
</comment>
<keyword evidence="14" id="KW-0469">Meiosis</keyword>
<keyword evidence="6" id="KW-0963">Cytoplasm</keyword>
<dbReference type="InterPro" id="IPR035437">
    <property type="entry name" value="SNase_OB-fold_sf"/>
</dbReference>
<dbReference type="PANTHER" id="PTHR18934">
    <property type="entry name" value="ATP-DEPENDENT RNA HELICASE"/>
    <property type="match status" value="1"/>
</dbReference>
<evidence type="ECO:0000256" key="9">
    <source>
        <dbReference type="ARBA" id="ARBA00022801"/>
    </source>
</evidence>
<evidence type="ECO:0000256" key="10">
    <source>
        <dbReference type="ARBA" id="ARBA00022806"/>
    </source>
</evidence>
<evidence type="ECO:0000259" key="17">
    <source>
        <dbReference type="PROSITE" id="PS51194"/>
    </source>
</evidence>
<evidence type="ECO:0000256" key="2">
    <source>
        <dbReference type="ARBA" id="ARBA00008792"/>
    </source>
</evidence>
<sequence>MGDYDPTLDMFDTLIYGKTVAQMGEFALGTSSRRRRRSSPEAERKPYITQTNTEYVEEYRKEERQKTLEAATLTQSFVECRMKGAGMSMLEDESTICGDMLNALDISGLQAKAAAFNDYNFEAPNRSPLAIDNQRTAILDLLKTENVIIVKGFTGCGKTTQVPQFVLDECYRTKTPCNIVVTQPRRIAAISIAKRVCYERNWTLGTVVGYRVGMERQVSDSTLLTYLTTGCLLEALVAKKSLEGYTHIIIDEVHERDEDTDFLLLVVRKFLRHTKTTTKVILMSATADAGKFAQYFNSPVTGDFPIAAERPFRNAPIIEVDPGEPHAIRVYYKEQLQELEFLATSMHYPDDGEPTIHKLKYDAVAKLISAIDGKREIQRYGRHPEYENISSVRSAFLIFLPGVGEIESMHKALLDYDSTADHKNYWYILPLHSRITSEEQSRVFQPMSSLTPNLRHFRKIILSTNIAESSLTVPDITYIVDFCLMKQLVTDPETNFCSLKVEWAPKSSCVQRRGRVGRVNEGVVYRMISESFYYNVLPDDVTPEILRCPLEQAVLRTKLLDLGSPVSLLALVIDPPRLDNIARTILTLKEMGALFATANGVVSALDGDLSYLGRVVSRLPIDVHLGKLVMLGYVFNILEECIIMAAGLSSKNIFTSPYQKKLLAYQVKMAWAEGSFSDPITILNAYQVYKNYEYKEHFKRSGESERMREQRWADDHFIQLKALKDMDLLVKEIKQRLSSIGIEEAIGPNIRPLTESQKALLLRVVLYGAFYPNYFTRDAVSGQIDEREAVKSLCGLDPFRTVRLQGFPVDQPPKAYVRQIKNNMSEIFNMLKEDTWNAKITFDSQRVFLQFHQEGNPFQHKRVPGRICLPVYLAVKQKQLGSNYTLQLLDRRVAEKYTSQVEESAKRLLNVSDVESVVSSVSSRSEVPYVLQIPAPRLPELHEKEIAVSVCHVEEPNHFWCHRLEERSKQDYTHINKSIGPQGRYLEKWDLSMPVHKGKLVMGPYSVNSDLVEYYRAKVLSAQQHGSIPDRLVRLYFIDFGNAGEACIKDLRVVPEALLKFPPLAIECYLTGVGPSLIKDPKGKWTKSAKEWFEALTVDQQLTAKVFSVVNGITTMDLIGERGNWDNPISSQMLALNYAVRVEESFMNKQDNEQRQSAQEVKPNSHMARYRQRELEEQRSVAAEFLAMEHEVNEPKYYNTTLKKLQGPFSPLEMRMYGKVHALLGSILKIEDDSVNSVMLDDQPGDSHERVLVAAHIGSQLTTNRVIARSTTLLPNIPGLPAILTLLFAPRAEFRADTNRTSLTGAICGLGYDRERKQSFYPEHDMEVAFDTEISLSDVLLINKIRFWLNSVMGAASYSLHHAAPSKERMREVSQKTIGFLFELITKPRKDIEAIATSTSYKWNLVKPEHVLQSDVAESQLDTLIPLHDCIKIVP</sequence>
<evidence type="ECO:0000256" key="5">
    <source>
        <dbReference type="ARBA" id="ARBA00022473"/>
    </source>
</evidence>
<dbReference type="InterPro" id="IPR002999">
    <property type="entry name" value="Tudor"/>
</dbReference>
<keyword evidence="7" id="KW-0547">Nucleotide-binding</keyword>
<evidence type="ECO:0000256" key="1">
    <source>
        <dbReference type="ARBA" id="ARBA00004496"/>
    </source>
</evidence>
<proteinExistence type="inferred from homology"/>
<dbReference type="SMART" id="SM00847">
    <property type="entry name" value="HA2"/>
    <property type="match status" value="1"/>
</dbReference>
<dbReference type="Gene3D" id="2.40.50.90">
    <property type="match status" value="1"/>
</dbReference>
<feature type="domain" description="Helicase C-terminal" evidence="17">
    <location>
        <begin position="384"/>
        <end position="572"/>
    </location>
</feature>
<dbReference type="InterPro" id="IPR001650">
    <property type="entry name" value="Helicase_C-like"/>
</dbReference>
<evidence type="ECO:0000256" key="7">
    <source>
        <dbReference type="ARBA" id="ARBA00022741"/>
    </source>
</evidence>
<dbReference type="Gene3D" id="1.20.120.1080">
    <property type="match status" value="1"/>
</dbReference>
<evidence type="ECO:0000256" key="14">
    <source>
        <dbReference type="ARBA" id="ARBA00023254"/>
    </source>
</evidence>
<evidence type="ECO:0000256" key="4">
    <source>
        <dbReference type="ARBA" id="ARBA00013352"/>
    </source>
</evidence>
<dbReference type="Gene3D" id="3.40.50.300">
    <property type="entry name" value="P-loop containing nucleotide triphosphate hydrolases"/>
    <property type="match status" value="2"/>
</dbReference>
<comment type="catalytic activity">
    <reaction evidence="15">
        <text>ATP + H2O = ADP + phosphate + H(+)</text>
        <dbReference type="Rhea" id="RHEA:13065"/>
        <dbReference type="ChEBI" id="CHEBI:15377"/>
        <dbReference type="ChEBI" id="CHEBI:15378"/>
        <dbReference type="ChEBI" id="CHEBI:30616"/>
        <dbReference type="ChEBI" id="CHEBI:43474"/>
        <dbReference type="ChEBI" id="CHEBI:456216"/>
        <dbReference type="EC" id="3.6.4.13"/>
    </reaction>
</comment>
<dbReference type="EMBL" id="JAOYFB010000038">
    <property type="protein sequence ID" value="KAK4026685.1"/>
    <property type="molecule type" value="Genomic_DNA"/>
</dbReference>
<accession>A0ABR0ANI3</accession>
<keyword evidence="10" id="KW-0347">Helicase</keyword>
<feature type="domain" description="Helicase ATP-binding" evidence="16">
    <location>
        <begin position="139"/>
        <end position="305"/>
    </location>
</feature>
<comment type="subcellular location">
    <subcellularLocation>
        <location evidence="1">Cytoplasm</location>
    </subcellularLocation>
</comment>
<evidence type="ECO:0000313" key="19">
    <source>
        <dbReference type="Proteomes" id="UP001234178"/>
    </source>
</evidence>
<evidence type="ECO:0000256" key="15">
    <source>
        <dbReference type="ARBA" id="ARBA00047984"/>
    </source>
</evidence>
<dbReference type="Pfam" id="PF00567">
    <property type="entry name" value="TUDOR"/>
    <property type="match status" value="1"/>
</dbReference>
<dbReference type="SMART" id="SM00487">
    <property type="entry name" value="DEXDc"/>
    <property type="match status" value="1"/>
</dbReference>
<keyword evidence="19" id="KW-1185">Reference proteome</keyword>
<evidence type="ECO:0000256" key="12">
    <source>
        <dbReference type="ARBA" id="ARBA00022871"/>
    </source>
</evidence>
<reference evidence="18 19" key="1">
    <citation type="journal article" date="2023" name="Nucleic Acids Res.">
        <title>The hologenome of Daphnia magna reveals possible DNA methylation and microbiome-mediated evolution of the host genome.</title>
        <authorList>
            <person name="Chaturvedi A."/>
            <person name="Li X."/>
            <person name="Dhandapani V."/>
            <person name="Marshall H."/>
            <person name="Kissane S."/>
            <person name="Cuenca-Cambronero M."/>
            <person name="Asole G."/>
            <person name="Calvet F."/>
            <person name="Ruiz-Romero M."/>
            <person name="Marangio P."/>
            <person name="Guigo R."/>
            <person name="Rago D."/>
            <person name="Mirbahai L."/>
            <person name="Eastwood N."/>
            <person name="Colbourne J.K."/>
            <person name="Zhou J."/>
            <person name="Mallon E."/>
            <person name="Orsini L."/>
        </authorList>
    </citation>
    <scope>NUCLEOTIDE SEQUENCE [LARGE SCALE GENOMIC DNA]</scope>
    <source>
        <strain evidence="18">LRV0_1</strain>
    </source>
</reference>
<gene>
    <name evidence="18" type="ORF">OUZ56_015712</name>
</gene>
<organism evidence="18 19">
    <name type="scientific">Daphnia magna</name>
    <dbReference type="NCBI Taxonomy" id="35525"/>
    <lineage>
        <taxon>Eukaryota</taxon>
        <taxon>Metazoa</taxon>
        <taxon>Ecdysozoa</taxon>
        <taxon>Arthropoda</taxon>
        <taxon>Crustacea</taxon>
        <taxon>Branchiopoda</taxon>
        <taxon>Diplostraca</taxon>
        <taxon>Cladocera</taxon>
        <taxon>Anomopoda</taxon>
        <taxon>Daphniidae</taxon>
        <taxon>Daphnia</taxon>
    </lineage>
</organism>
<dbReference type="SMART" id="SM00490">
    <property type="entry name" value="HELICc"/>
    <property type="match status" value="1"/>
</dbReference>
<evidence type="ECO:0000256" key="3">
    <source>
        <dbReference type="ARBA" id="ARBA00012552"/>
    </source>
</evidence>
<dbReference type="InterPro" id="IPR027417">
    <property type="entry name" value="P-loop_NTPase"/>
</dbReference>